<dbReference type="Gramene" id="RZC44134">
    <property type="protein sequence ID" value="RZC44134"/>
    <property type="gene ID" value="C5167_037080"/>
</dbReference>
<feature type="compositionally biased region" description="Basic and acidic residues" evidence="1">
    <location>
        <begin position="41"/>
        <end position="55"/>
    </location>
</feature>
<protein>
    <submittedName>
        <fullName evidence="2">Uncharacterized protein</fullName>
    </submittedName>
</protein>
<evidence type="ECO:0000313" key="2">
    <source>
        <dbReference type="EMBL" id="RZC44134.1"/>
    </source>
</evidence>
<evidence type="ECO:0000256" key="1">
    <source>
        <dbReference type="SAM" id="MobiDB-lite"/>
    </source>
</evidence>
<feature type="region of interest" description="Disordered" evidence="1">
    <location>
        <begin position="29"/>
        <end position="55"/>
    </location>
</feature>
<sequence>MVVYHHHHYGPLEEFPTWTSTGRMRTGFSSYSRGSNPMGKSDAEKENQWSESSADRSVGDSLVVFVLHTMPSPVSSRSQDWRNKRRARSRELVTQVGDIKVLNTGRVSPGRYWCARYVDLPIPSWELSALSGRRLGLCDHYSGGHCVRLVSQSNEHLPLLTVEGLRADVPQFRLSLVSRVS</sequence>
<evidence type="ECO:0000313" key="3">
    <source>
        <dbReference type="Proteomes" id="UP000316621"/>
    </source>
</evidence>
<dbReference type="AlphaFoldDB" id="A0A4Y7I5R1"/>
<dbReference type="AntiFam" id="ANF00040">
    <property type="entry name" value="Overlaps SRP RNA, same strand"/>
</dbReference>
<gene>
    <name evidence="2" type="ORF">C5167_037080</name>
</gene>
<dbReference type="Proteomes" id="UP000316621">
    <property type="component" value="Chromosome 1"/>
</dbReference>
<accession>A0A4Y7I5R1</accession>
<reference evidence="2 3" key="1">
    <citation type="journal article" date="2018" name="Science">
        <title>The opium poppy genome and morphinan production.</title>
        <authorList>
            <person name="Guo L."/>
            <person name="Winzer T."/>
            <person name="Yang X."/>
            <person name="Li Y."/>
            <person name="Ning Z."/>
            <person name="He Z."/>
            <person name="Teodor R."/>
            <person name="Lu Y."/>
            <person name="Bowser T.A."/>
            <person name="Graham I.A."/>
            <person name="Ye K."/>
        </authorList>
    </citation>
    <scope>NUCLEOTIDE SEQUENCE [LARGE SCALE GENOMIC DNA]</scope>
    <source>
        <strain evidence="3">cv. HN1</strain>
        <tissue evidence="2">Leaves</tissue>
    </source>
</reference>
<keyword evidence="3" id="KW-1185">Reference proteome</keyword>
<name>A0A4Y7I5R1_PAPSO</name>
<organism evidence="2 3">
    <name type="scientific">Papaver somniferum</name>
    <name type="common">Opium poppy</name>
    <dbReference type="NCBI Taxonomy" id="3469"/>
    <lineage>
        <taxon>Eukaryota</taxon>
        <taxon>Viridiplantae</taxon>
        <taxon>Streptophyta</taxon>
        <taxon>Embryophyta</taxon>
        <taxon>Tracheophyta</taxon>
        <taxon>Spermatophyta</taxon>
        <taxon>Magnoliopsida</taxon>
        <taxon>Ranunculales</taxon>
        <taxon>Papaveraceae</taxon>
        <taxon>Papaveroideae</taxon>
        <taxon>Papaver</taxon>
    </lineage>
</organism>
<proteinExistence type="predicted"/>
<dbReference type="EMBL" id="CM010715">
    <property type="protein sequence ID" value="RZC44134.1"/>
    <property type="molecule type" value="Genomic_DNA"/>
</dbReference>